<reference evidence="3 4" key="1">
    <citation type="submission" date="2016-10" db="EMBL/GenBank/DDBJ databases">
        <authorList>
            <person name="de Groot N.N."/>
        </authorList>
    </citation>
    <scope>NUCLEOTIDE SEQUENCE [LARGE SCALE GENOMIC DNA]</scope>
    <source>
        <strain evidence="3 4">DSM 15345</strain>
    </source>
</reference>
<dbReference type="Gene3D" id="2.120.10.30">
    <property type="entry name" value="TolB, C-terminal domain"/>
    <property type="match status" value="1"/>
</dbReference>
<evidence type="ECO:0000259" key="2">
    <source>
        <dbReference type="Pfam" id="PF07995"/>
    </source>
</evidence>
<keyword evidence="4" id="KW-1185">Reference proteome</keyword>
<proteinExistence type="predicted"/>
<feature type="signal peptide" evidence="1">
    <location>
        <begin position="1"/>
        <end position="22"/>
    </location>
</feature>
<dbReference type="InterPro" id="IPR012938">
    <property type="entry name" value="Glc/Sorbosone_DH"/>
</dbReference>
<dbReference type="Proteomes" id="UP000198703">
    <property type="component" value="Unassembled WGS sequence"/>
</dbReference>
<keyword evidence="1" id="KW-0732">Signal</keyword>
<dbReference type="PROSITE" id="PS51318">
    <property type="entry name" value="TAT"/>
    <property type="match status" value="1"/>
</dbReference>
<dbReference type="EMBL" id="FNQM01000001">
    <property type="protein sequence ID" value="SDZ75618.1"/>
    <property type="molecule type" value="Genomic_DNA"/>
</dbReference>
<organism evidence="3 4">
    <name type="scientific">Rubrimonas cliftonensis</name>
    <dbReference type="NCBI Taxonomy" id="89524"/>
    <lineage>
        <taxon>Bacteria</taxon>
        <taxon>Pseudomonadati</taxon>
        <taxon>Pseudomonadota</taxon>
        <taxon>Alphaproteobacteria</taxon>
        <taxon>Rhodobacterales</taxon>
        <taxon>Paracoccaceae</taxon>
        <taxon>Rubrimonas</taxon>
    </lineage>
</organism>
<evidence type="ECO:0000313" key="3">
    <source>
        <dbReference type="EMBL" id="SDZ75618.1"/>
    </source>
</evidence>
<dbReference type="Pfam" id="PF07995">
    <property type="entry name" value="GSDH"/>
    <property type="match status" value="1"/>
</dbReference>
<dbReference type="InterPro" id="IPR006311">
    <property type="entry name" value="TAT_signal"/>
</dbReference>
<dbReference type="OrthoDB" id="9770043at2"/>
<feature type="domain" description="Glucose/Sorbosone dehydrogenase" evidence="2">
    <location>
        <begin position="44"/>
        <end position="368"/>
    </location>
</feature>
<evidence type="ECO:0000256" key="1">
    <source>
        <dbReference type="SAM" id="SignalP"/>
    </source>
</evidence>
<dbReference type="InterPro" id="IPR011041">
    <property type="entry name" value="Quinoprot_gluc/sorb_DH_b-prop"/>
</dbReference>
<name>A0A1H3VNB8_9RHOB</name>
<feature type="chain" id="PRO_5011541552" evidence="1">
    <location>
        <begin position="23"/>
        <end position="373"/>
    </location>
</feature>
<dbReference type="AlphaFoldDB" id="A0A1H3VNB8"/>
<dbReference type="PANTHER" id="PTHR19328">
    <property type="entry name" value="HEDGEHOG-INTERACTING PROTEIN"/>
    <property type="match status" value="1"/>
</dbReference>
<accession>A0A1H3VNB8</accession>
<sequence>MSLSRRLALALAACLGAGAALAADAMVVDSSAGFLRVETAAAGLEHPWSVAFLPDGRQLVTERPGRMRLISAGVVSAPLSGVPEVYASGQGGLFDVALARDFETSGRLYFSFAEPRDGGAATAVARARLVEDRLENVKIIFRMNKPSRGGRHFGGRIVVNADGTLFVTTGDRGEASRAQDLRDHAGKVLRLAPDGSAPGDNPFQGRADALPEIWSYGHRNPQGAALDAEGRLWTVEHGAAGGDEVNQPQAGRNYGWPVISYGAHYSGAPIGEGVAKEGMEQPAFYWDPSIAPSGLAIYGGDLIPQWRGALLVGALKRQLLSRLEVGPQGVGAEERILDGDFGRIRDVRTGPDGAVWLLADEADGALLRMAPAD</sequence>
<gene>
    <name evidence="3" type="ORF">SAMN05444370_101188</name>
</gene>
<dbReference type="SUPFAM" id="SSF50952">
    <property type="entry name" value="Soluble quinoprotein glucose dehydrogenase"/>
    <property type="match status" value="1"/>
</dbReference>
<dbReference type="RefSeq" id="WP_093247601.1">
    <property type="nucleotide sequence ID" value="NZ_FNQM01000001.1"/>
</dbReference>
<dbReference type="STRING" id="89524.SAMN05444370_101188"/>
<dbReference type="InterPro" id="IPR011042">
    <property type="entry name" value="6-blade_b-propeller_TolB-like"/>
</dbReference>
<dbReference type="PANTHER" id="PTHR19328:SF75">
    <property type="entry name" value="ALDOSE SUGAR DEHYDROGENASE YLII"/>
    <property type="match status" value="1"/>
</dbReference>
<evidence type="ECO:0000313" key="4">
    <source>
        <dbReference type="Proteomes" id="UP000198703"/>
    </source>
</evidence>
<protein>
    <submittedName>
        <fullName evidence="3">Glucose/arabinose dehydrogenase, beta-propeller fold</fullName>
    </submittedName>
</protein>